<proteinExistence type="predicted"/>
<reference evidence="1 2" key="1">
    <citation type="submission" date="2018-06" db="EMBL/GenBank/DDBJ databases">
        <title>Sphaerisporangium craniellae sp. nov., isolated from a marine sponge in the South China Sea.</title>
        <authorList>
            <person name="Li L."/>
        </authorList>
    </citation>
    <scope>NUCLEOTIDE SEQUENCE [LARGE SCALE GENOMIC DNA]</scope>
    <source>
        <strain evidence="1 2">LHW63015</strain>
    </source>
</reference>
<name>A0A366LV34_9ACTN</name>
<evidence type="ECO:0000313" key="1">
    <source>
        <dbReference type="EMBL" id="RBQ17818.1"/>
    </source>
</evidence>
<keyword evidence="2" id="KW-1185">Reference proteome</keyword>
<dbReference type="Pfam" id="PF12840">
    <property type="entry name" value="HTH_20"/>
    <property type="match status" value="1"/>
</dbReference>
<dbReference type="SUPFAM" id="SSF46785">
    <property type="entry name" value="Winged helix' DNA-binding domain"/>
    <property type="match status" value="1"/>
</dbReference>
<protein>
    <submittedName>
        <fullName evidence="1">Transcriptional regulator</fullName>
    </submittedName>
</protein>
<dbReference type="InterPro" id="IPR036390">
    <property type="entry name" value="WH_DNA-bd_sf"/>
</dbReference>
<sequence length="196" mass="21114">MLKAAPAPLPITEIADRLGVHTNTVRFHLDRLLESGQVERALPAHRTAGRPPQLFRAVRGMDPAGPRHYRVLAEVLADTLGAEPEPQARAVEAGRAWGRRYGGAPDPAGRTHVQRLVALLDDLGFAPEQAGRPPRIELRSCPFLELAADRPQIVCPVHLGLMQGAMDAWGAAETVDRLDPFVTADVCVAHLTGGEA</sequence>
<dbReference type="Gene3D" id="1.10.10.10">
    <property type="entry name" value="Winged helix-like DNA-binding domain superfamily/Winged helix DNA-binding domain"/>
    <property type="match status" value="1"/>
</dbReference>
<comment type="caution">
    <text evidence="1">The sequence shown here is derived from an EMBL/GenBank/DDBJ whole genome shotgun (WGS) entry which is preliminary data.</text>
</comment>
<dbReference type="Proteomes" id="UP000253303">
    <property type="component" value="Unassembled WGS sequence"/>
</dbReference>
<dbReference type="EMBL" id="QMEY01000010">
    <property type="protein sequence ID" value="RBQ17818.1"/>
    <property type="molecule type" value="Genomic_DNA"/>
</dbReference>
<dbReference type="AlphaFoldDB" id="A0A366LV34"/>
<evidence type="ECO:0000313" key="2">
    <source>
        <dbReference type="Proteomes" id="UP000253303"/>
    </source>
</evidence>
<dbReference type="InterPro" id="IPR036388">
    <property type="entry name" value="WH-like_DNA-bd_sf"/>
</dbReference>
<gene>
    <name evidence="1" type="ORF">DP939_23450</name>
</gene>
<organism evidence="1 2">
    <name type="scientific">Spongiactinospora rosea</name>
    <dbReference type="NCBI Taxonomy" id="2248750"/>
    <lineage>
        <taxon>Bacteria</taxon>
        <taxon>Bacillati</taxon>
        <taxon>Actinomycetota</taxon>
        <taxon>Actinomycetes</taxon>
        <taxon>Streptosporangiales</taxon>
        <taxon>Streptosporangiaceae</taxon>
        <taxon>Spongiactinospora</taxon>
    </lineage>
</organism>
<dbReference type="OrthoDB" id="3399802at2"/>
<accession>A0A366LV34</accession>